<feature type="compositionally biased region" description="Basic and acidic residues" evidence="1">
    <location>
        <begin position="62"/>
        <end position="74"/>
    </location>
</feature>
<proteinExistence type="predicted"/>
<dbReference type="EMBL" id="JACTNZ010000005">
    <property type="protein sequence ID" value="KAG5548713.1"/>
    <property type="molecule type" value="Genomic_DNA"/>
</dbReference>
<dbReference type="Proteomes" id="UP000823749">
    <property type="component" value="Chromosome 5"/>
</dbReference>
<sequence>MQISTVGGGEIISECRSLLKRKMMVESQDGDSLGQVTQLTETIIQSEETPEEEGGEDEEVDMEGRGHVTPDGPRRTTHVSRLGVDIE</sequence>
<name>A0AAV6K8D0_9ERIC</name>
<evidence type="ECO:0000256" key="1">
    <source>
        <dbReference type="SAM" id="MobiDB-lite"/>
    </source>
</evidence>
<comment type="caution">
    <text evidence="2">The sequence shown here is derived from an EMBL/GenBank/DDBJ whole genome shotgun (WGS) entry which is preliminary data.</text>
</comment>
<evidence type="ECO:0000313" key="2">
    <source>
        <dbReference type="EMBL" id="KAG5548713.1"/>
    </source>
</evidence>
<feature type="compositionally biased region" description="Acidic residues" evidence="1">
    <location>
        <begin position="48"/>
        <end position="61"/>
    </location>
</feature>
<accession>A0AAV6K8D0</accession>
<feature type="region of interest" description="Disordered" evidence="1">
    <location>
        <begin position="46"/>
        <end position="87"/>
    </location>
</feature>
<gene>
    <name evidence="2" type="ORF">RHGRI_014163</name>
</gene>
<evidence type="ECO:0008006" key="4">
    <source>
        <dbReference type="Google" id="ProtNLM"/>
    </source>
</evidence>
<evidence type="ECO:0000313" key="3">
    <source>
        <dbReference type="Proteomes" id="UP000823749"/>
    </source>
</evidence>
<protein>
    <recommendedName>
        <fullName evidence="4">RNA polymerase II second largest subunit</fullName>
    </recommendedName>
</protein>
<dbReference type="AlphaFoldDB" id="A0AAV6K8D0"/>
<organism evidence="2 3">
    <name type="scientific">Rhododendron griersonianum</name>
    <dbReference type="NCBI Taxonomy" id="479676"/>
    <lineage>
        <taxon>Eukaryota</taxon>
        <taxon>Viridiplantae</taxon>
        <taxon>Streptophyta</taxon>
        <taxon>Embryophyta</taxon>
        <taxon>Tracheophyta</taxon>
        <taxon>Spermatophyta</taxon>
        <taxon>Magnoliopsida</taxon>
        <taxon>eudicotyledons</taxon>
        <taxon>Gunneridae</taxon>
        <taxon>Pentapetalae</taxon>
        <taxon>asterids</taxon>
        <taxon>Ericales</taxon>
        <taxon>Ericaceae</taxon>
        <taxon>Ericoideae</taxon>
        <taxon>Rhodoreae</taxon>
        <taxon>Rhododendron</taxon>
    </lineage>
</organism>
<reference evidence="2" key="1">
    <citation type="submission" date="2020-08" db="EMBL/GenBank/DDBJ databases">
        <title>Plant Genome Project.</title>
        <authorList>
            <person name="Zhang R.-G."/>
        </authorList>
    </citation>
    <scope>NUCLEOTIDE SEQUENCE</scope>
    <source>
        <strain evidence="2">WSP0</strain>
        <tissue evidence="2">Leaf</tissue>
    </source>
</reference>
<keyword evidence="3" id="KW-1185">Reference proteome</keyword>